<dbReference type="SMART" id="SM00248">
    <property type="entry name" value="ANK"/>
    <property type="match status" value="2"/>
</dbReference>
<evidence type="ECO:0000256" key="1">
    <source>
        <dbReference type="ARBA" id="ARBA00004123"/>
    </source>
</evidence>
<evidence type="ECO:0000256" key="2">
    <source>
        <dbReference type="ARBA" id="ARBA00022737"/>
    </source>
</evidence>
<comment type="caution">
    <text evidence="7">The sequence shown here is derived from an EMBL/GenBank/DDBJ whole genome shotgun (WGS) entry which is preliminary data.</text>
</comment>
<dbReference type="GO" id="GO:0043596">
    <property type="term" value="C:nuclear replication fork"/>
    <property type="evidence" value="ECO:0007669"/>
    <property type="project" value="TreeGrafter"/>
</dbReference>
<reference evidence="8" key="1">
    <citation type="submission" date="2012-08" db="EMBL/GenBank/DDBJ databases">
        <title>The Genome Sequence of Wuchereria bancrofti.</title>
        <authorList>
            <person name="Nutman T.B."/>
            <person name="Fink D.L."/>
            <person name="Russ C."/>
            <person name="Young S."/>
            <person name="Zeng Q."/>
            <person name="Koehrsen M."/>
            <person name="Alvarado L."/>
            <person name="Berlin A."/>
            <person name="Chapman S.B."/>
            <person name="Chen Z."/>
            <person name="Freedman E."/>
            <person name="Gellesch M."/>
            <person name="Goldberg J."/>
            <person name="Griggs A."/>
            <person name="Gujja S."/>
            <person name="Heilman E.R."/>
            <person name="Heiman D."/>
            <person name="Hepburn T."/>
            <person name="Howarth C."/>
            <person name="Jen D."/>
            <person name="Larson L."/>
            <person name="Lewis B."/>
            <person name="Mehta T."/>
            <person name="Park D."/>
            <person name="Pearson M."/>
            <person name="Roberts A."/>
            <person name="Saif S."/>
            <person name="Shea T."/>
            <person name="Shenoy N."/>
            <person name="Sisk P."/>
            <person name="Stolte C."/>
            <person name="Sykes S."/>
            <person name="Walk T."/>
            <person name="White J."/>
            <person name="Yandava C."/>
            <person name="Haas B."/>
            <person name="Henn M.R."/>
            <person name="Nusbaum C."/>
            <person name="Birren B."/>
        </authorList>
    </citation>
    <scope>NUCLEOTIDE SEQUENCE [LARGE SCALE GENOMIC DNA]</scope>
    <source>
        <strain evidence="8">NA</strain>
    </source>
</reference>
<dbReference type="Pfam" id="PF13857">
    <property type="entry name" value="Ank_5"/>
    <property type="match status" value="1"/>
</dbReference>
<proteinExistence type="predicted"/>
<dbReference type="Proteomes" id="UP000004810">
    <property type="component" value="Unassembled WGS sequence"/>
</dbReference>
<dbReference type="SUPFAM" id="SSF48403">
    <property type="entry name" value="Ankyrin repeat"/>
    <property type="match status" value="1"/>
</dbReference>
<dbReference type="GO" id="GO:0000724">
    <property type="term" value="P:double-strand break repair via homologous recombination"/>
    <property type="evidence" value="ECO:0007669"/>
    <property type="project" value="TreeGrafter"/>
</dbReference>
<evidence type="ECO:0000313" key="7">
    <source>
        <dbReference type="EMBL" id="EJW82900.1"/>
    </source>
</evidence>
<feature type="signal peptide" evidence="6">
    <location>
        <begin position="1"/>
        <end position="27"/>
    </location>
</feature>
<keyword evidence="6" id="KW-0732">Signal</keyword>
<keyword evidence="4" id="KW-0040">ANK repeat</keyword>
<dbReference type="PROSITE" id="PS50297">
    <property type="entry name" value="ANK_REP_REGION"/>
    <property type="match status" value="2"/>
</dbReference>
<dbReference type="GO" id="GO:0031297">
    <property type="term" value="P:replication fork processing"/>
    <property type="evidence" value="ECO:0007669"/>
    <property type="project" value="TreeGrafter"/>
</dbReference>
<evidence type="ECO:0000256" key="6">
    <source>
        <dbReference type="SAM" id="SignalP"/>
    </source>
</evidence>
<dbReference type="Pfam" id="PF00023">
    <property type="entry name" value="Ank"/>
    <property type="match status" value="1"/>
</dbReference>
<sequence length="776" mass="85873">MLSFFSGAGIFSLKFCYSLCISKVIQGYNINARDEGGWTPLHEAVGALKLENVHILAQLGANLNIRSNEGTLSAEGERTDSGGLTPLMEACDRGATAIIDLLLKFGANVAMKNRDDWTALDFLRNAIKVGIVEDDAMKEAKRLVSIMETKLKEANIVVNAEPPPKKLKLSDKTKPKTNSSVAYGKIRDPNLSNLHEYRKTMDIVGRGATHNRINVLLDGLDVDGTSFDEDEKDEMWQTRHLSPTVDGSLVDIDDFTEFASTHQASSLSNISSPSLLSKWKITGTETEKTAQMKQKFSACDDLSCNSNSNANIGEDSDEDVVISRPAAQSTQSRNISSTELKHPRRCSVENSTIVSRVSSSSFTPPNVKNQIFIKIIITKDDGTHLKTKGMPFASSCFIGDIRERCKEELKGDVEYTSMTICHDDCELSDDTPIELVLGDQKILKCIISGLTKPSAAQIYAKRTRRLMTNVLHALSESTSGLLNLREMNIGQDDAVCAAAEVLQSNILELYLDGNSLSSSFIDLISKIVRHLTSLSLSCCALKSRHLRQLINDYSICDALAKLDLSYNNLSDNGSDQVVTFVSLCPNLTDLKLASCNINRNVTDCLVRQIKKIISLEVLDLSFNSEINSDHASEIIQACRSLKYLDLSCTAVSKMDNMPEVERKLEIFKLSLNNLHNPDYIIQWFLAYCPNMLFLDLSATTAVSSVVEICLKIKADKMPFTTVLLADCSLLEANPEEVVRIIKAALITSSTVRFQFSSKFHRKIEEMLPDSYKFCLK</sequence>
<dbReference type="PANTHER" id="PTHR46358:SF1">
    <property type="entry name" value="TONSOKU-LIKE PROTEIN"/>
    <property type="match status" value="1"/>
</dbReference>
<evidence type="ECO:0000313" key="8">
    <source>
        <dbReference type="Proteomes" id="UP000004810"/>
    </source>
</evidence>
<dbReference type="SUPFAM" id="SSF52047">
    <property type="entry name" value="RNI-like"/>
    <property type="match status" value="1"/>
</dbReference>
<keyword evidence="2" id="KW-0677">Repeat</keyword>
<dbReference type="EMBL" id="ADBV01002564">
    <property type="protein sequence ID" value="EJW82900.1"/>
    <property type="molecule type" value="Genomic_DNA"/>
</dbReference>
<keyword evidence="3" id="KW-0539">Nucleus</keyword>
<gene>
    <name evidence="7" type="ORF">WUBG_06189</name>
</gene>
<dbReference type="InterPro" id="IPR036770">
    <property type="entry name" value="Ankyrin_rpt-contain_sf"/>
</dbReference>
<dbReference type="InterPro" id="IPR052311">
    <property type="entry name" value="MMS22L-TONSL_complex_comp"/>
</dbReference>
<evidence type="ECO:0000256" key="3">
    <source>
        <dbReference type="ARBA" id="ARBA00023242"/>
    </source>
</evidence>
<protein>
    <submittedName>
        <fullName evidence="7">Leucine Rich Repeat family protein</fullName>
    </submittedName>
</protein>
<dbReference type="PANTHER" id="PTHR46358">
    <property type="entry name" value="TONSOKU-LIKE PROTEIN"/>
    <property type="match status" value="1"/>
</dbReference>
<feature type="chain" id="PRO_5003821863" evidence="6">
    <location>
        <begin position="28"/>
        <end position="776"/>
    </location>
</feature>
<evidence type="ECO:0000256" key="5">
    <source>
        <dbReference type="SAM" id="MobiDB-lite"/>
    </source>
</evidence>
<name>J9B778_WUCBA</name>
<comment type="subcellular location">
    <subcellularLocation>
        <location evidence="1">Nucleus</location>
    </subcellularLocation>
</comment>
<organism evidence="7 8">
    <name type="scientific">Wuchereria bancrofti</name>
    <dbReference type="NCBI Taxonomy" id="6293"/>
    <lineage>
        <taxon>Eukaryota</taxon>
        <taxon>Metazoa</taxon>
        <taxon>Ecdysozoa</taxon>
        <taxon>Nematoda</taxon>
        <taxon>Chromadorea</taxon>
        <taxon>Rhabditida</taxon>
        <taxon>Spirurina</taxon>
        <taxon>Spiruromorpha</taxon>
        <taxon>Filarioidea</taxon>
        <taxon>Onchocercidae</taxon>
        <taxon>Wuchereria</taxon>
    </lineage>
</organism>
<feature type="repeat" description="ANK" evidence="4">
    <location>
        <begin position="36"/>
        <end position="68"/>
    </location>
</feature>
<dbReference type="InterPro" id="IPR032675">
    <property type="entry name" value="LRR_dom_sf"/>
</dbReference>
<feature type="repeat" description="ANK" evidence="4">
    <location>
        <begin position="82"/>
        <end position="114"/>
    </location>
</feature>
<dbReference type="PROSITE" id="PS50088">
    <property type="entry name" value="ANK_REPEAT"/>
    <property type="match status" value="2"/>
</dbReference>
<dbReference type="InterPro" id="IPR002110">
    <property type="entry name" value="Ankyrin_rpt"/>
</dbReference>
<dbReference type="AlphaFoldDB" id="J9B778"/>
<dbReference type="Gene3D" id="1.25.40.20">
    <property type="entry name" value="Ankyrin repeat-containing domain"/>
    <property type="match status" value="1"/>
</dbReference>
<evidence type="ECO:0000256" key="4">
    <source>
        <dbReference type="PROSITE-ProRule" id="PRU00023"/>
    </source>
</evidence>
<feature type="region of interest" description="Disordered" evidence="5">
    <location>
        <begin position="165"/>
        <end position="185"/>
    </location>
</feature>
<accession>J9B778</accession>
<dbReference type="Gene3D" id="3.80.10.10">
    <property type="entry name" value="Ribonuclease Inhibitor"/>
    <property type="match status" value="1"/>
</dbReference>